<protein>
    <submittedName>
        <fullName evidence="1">Uncharacterized protein</fullName>
    </submittedName>
</protein>
<name>A0A7U4SS60_9BURK</name>
<accession>A0A7U4SS60</accession>
<evidence type="ECO:0000313" key="1">
    <source>
        <dbReference type="EMBL" id="QPS42299.1"/>
    </source>
</evidence>
<organism evidence="1 2">
    <name type="scientific">Burkholderia humptydooensis</name>
    <dbReference type="NCBI Taxonomy" id="430531"/>
    <lineage>
        <taxon>Bacteria</taxon>
        <taxon>Pseudomonadati</taxon>
        <taxon>Pseudomonadota</taxon>
        <taxon>Betaproteobacteria</taxon>
        <taxon>Burkholderiales</taxon>
        <taxon>Burkholderiaceae</taxon>
        <taxon>Burkholderia</taxon>
        <taxon>pseudomallei group</taxon>
    </lineage>
</organism>
<dbReference type="Proteomes" id="UP000594943">
    <property type="component" value="Chromosome 1"/>
</dbReference>
<proteinExistence type="predicted"/>
<dbReference type="AlphaFoldDB" id="A0A7U4SS60"/>
<dbReference type="KEGG" id="bhg:I6G56_11735"/>
<accession>A0A7T2TYQ2</accession>
<dbReference type="EMBL" id="CP065686">
    <property type="protein sequence ID" value="QPS42299.1"/>
    <property type="molecule type" value="Genomic_DNA"/>
</dbReference>
<sequence>MSNVIRFLNYRTGQPATQADIEAGLAHYVECDHQGVPIRNVQGQCVAYAGPESLNHAERAESVQTIRYAEPKNSTQSGSYNAPSPEDTAAIRDYLAAKYGYQVAAPEGSAAPL</sequence>
<evidence type="ECO:0000313" key="2">
    <source>
        <dbReference type="Proteomes" id="UP000594943"/>
    </source>
</evidence>
<gene>
    <name evidence="1" type="ORF">I6G56_11735</name>
</gene>
<dbReference type="RefSeq" id="WP_009917234.1">
    <property type="nucleotide sequence ID" value="NZ_CP013380.1"/>
</dbReference>
<reference evidence="1 2" key="1">
    <citation type="submission" date="2020-12" db="EMBL/GenBank/DDBJ databases">
        <title>FDA dAtabase for Regulatory Grade micrObial Sequences (FDA-ARGOS): Supporting development and validation of Infectious Disease Dx tests.</title>
        <authorList>
            <person name="Nelson B."/>
            <person name="Plummer A."/>
            <person name="Tallon L."/>
            <person name="Sadzewicz L."/>
            <person name="Zhao X."/>
            <person name="Boylan J."/>
            <person name="Ott S."/>
            <person name="Bowen H."/>
            <person name="Vavikolanu K."/>
            <person name="Mehta A."/>
            <person name="Aluvathingal J."/>
            <person name="Nadendla S."/>
            <person name="Myers T."/>
            <person name="Yan Y."/>
            <person name="Sichtig H."/>
        </authorList>
    </citation>
    <scope>NUCLEOTIDE SEQUENCE [LARGE SCALE GENOMIC DNA]</scope>
    <source>
        <strain evidence="1 2">FDAARGOS_899</strain>
    </source>
</reference>